<dbReference type="AlphaFoldDB" id="W4QH21"/>
<keyword evidence="11" id="KW-1185">Reference proteome</keyword>
<dbReference type="NCBIfam" id="TIGR01181">
    <property type="entry name" value="dTDP_gluc_dehyt"/>
    <property type="match status" value="1"/>
</dbReference>
<keyword evidence="7 8" id="KW-0456">Lyase</keyword>
<dbReference type="OrthoDB" id="9811743at2"/>
<accession>W4QH21</accession>
<comment type="cofactor">
    <cofactor evidence="2 8">
        <name>NAD(+)</name>
        <dbReference type="ChEBI" id="CHEBI:57540"/>
    </cofactor>
</comment>
<evidence type="ECO:0000256" key="4">
    <source>
        <dbReference type="ARBA" id="ARBA00011990"/>
    </source>
</evidence>
<dbReference type="InterPro" id="IPR016040">
    <property type="entry name" value="NAD(P)-bd_dom"/>
</dbReference>
<comment type="catalytic activity">
    <reaction evidence="1 8">
        <text>dTDP-alpha-D-glucose = dTDP-4-dehydro-6-deoxy-alpha-D-glucose + H2O</text>
        <dbReference type="Rhea" id="RHEA:17221"/>
        <dbReference type="ChEBI" id="CHEBI:15377"/>
        <dbReference type="ChEBI" id="CHEBI:57477"/>
        <dbReference type="ChEBI" id="CHEBI:57649"/>
        <dbReference type="EC" id="4.2.1.46"/>
    </reaction>
</comment>
<dbReference type="InterPro" id="IPR005888">
    <property type="entry name" value="dTDP_Gluc_deHydtase"/>
</dbReference>
<proteinExistence type="inferred from homology"/>
<evidence type="ECO:0000256" key="7">
    <source>
        <dbReference type="ARBA" id="ARBA00023239"/>
    </source>
</evidence>
<evidence type="ECO:0000256" key="3">
    <source>
        <dbReference type="ARBA" id="ARBA00008178"/>
    </source>
</evidence>
<evidence type="ECO:0000313" key="10">
    <source>
        <dbReference type="EMBL" id="GAE30923.1"/>
    </source>
</evidence>
<dbReference type="CDD" id="cd05246">
    <property type="entry name" value="dTDP_GD_SDR_e"/>
    <property type="match status" value="1"/>
</dbReference>
<evidence type="ECO:0000256" key="2">
    <source>
        <dbReference type="ARBA" id="ARBA00001911"/>
    </source>
</evidence>
<dbReference type="InterPro" id="IPR036291">
    <property type="entry name" value="NAD(P)-bd_dom_sf"/>
</dbReference>
<reference evidence="10" key="1">
    <citation type="journal article" date="2014" name="Genome Announc.">
        <title>Draft Genome Sequences of Three Alkaliphilic Bacillus Strains, Bacillus wakoensis JCM 9140T, Bacillus akibai JCM 9157T, and Bacillus hemicellulosilyticus JCM 9152T.</title>
        <authorList>
            <person name="Yuki M."/>
            <person name="Oshima K."/>
            <person name="Suda W."/>
            <person name="Oshida Y."/>
            <person name="Kitamura K."/>
            <person name="Iida T."/>
            <person name="Hattori M."/>
            <person name="Ohkuma M."/>
        </authorList>
    </citation>
    <scope>NUCLEOTIDE SEQUENCE [LARGE SCALE GENOMIC DNA]</scope>
    <source>
        <strain evidence="10">JCM 9152</strain>
    </source>
</reference>
<evidence type="ECO:0000259" key="9">
    <source>
        <dbReference type="Pfam" id="PF16363"/>
    </source>
</evidence>
<evidence type="ECO:0000256" key="5">
    <source>
        <dbReference type="ARBA" id="ARBA00016977"/>
    </source>
</evidence>
<sequence length="326" mass="37688">MELLVTGGAGFIGSHFIRLMLEKEDVSITNIDALTYAGHISNTEDFLANKNYRFIQADLTNAIEVDRVFEQQYDWIVHFAAESHVDRSINDATIFLDTNIKGTHNLLEKVRTGRAKKMIHVSTDEVYGSLQQGDKPFTEKHPLSPNNPYSASKAGADLLVRSYFKTYGIPVMITRCSNNYGPNQHPEKLIPKVIQCALHDQSIPLYGDGLNVRDWLYVEDHCRAIERVMKRGQYGEVYNVGGRNERSNKEVIKAILHFLGKDEHLITYVQDRQGHDRRYAIDQTKIQTELQWEPTYSFSEGLQKTINWYAQNEEWFHTMLKWCERK</sequence>
<dbReference type="Gene3D" id="3.40.50.720">
    <property type="entry name" value="NAD(P)-binding Rossmann-like Domain"/>
    <property type="match status" value="1"/>
</dbReference>
<evidence type="ECO:0000256" key="1">
    <source>
        <dbReference type="ARBA" id="ARBA00001539"/>
    </source>
</evidence>
<organism evidence="10 11">
    <name type="scientific">Halalkalibacter hemicellulosilyticusJCM 9152</name>
    <dbReference type="NCBI Taxonomy" id="1236971"/>
    <lineage>
        <taxon>Bacteria</taxon>
        <taxon>Bacillati</taxon>
        <taxon>Bacillota</taxon>
        <taxon>Bacilli</taxon>
        <taxon>Bacillales</taxon>
        <taxon>Bacillaceae</taxon>
        <taxon>Halalkalibacter</taxon>
    </lineage>
</organism>
<gene>
    <name evidence="10" type="ORF">JCM9152_2356</name>
</gene>
<evidence type="ECO:0000313" key="11">
    <source>
        <dbReference type="Proteomes" id="UP000018895"/>
    </source>
</evidence>
<dbReference type="Gene3D" id="3.90.25.10">
    <property type="entry name" value="UDP-galactose 4-epimerase, domain 1"/>
    <property type="match status" value="1"/>
</dbReference>
<keyword evidence="6" id="KW-0520">NAD</keyword>
<dbReference type="EMBL" id="BAUU01000014">
    <property type="protein sequence ID" value="GAE30923.1"/>
    <property type="molecule type" value="Genomic_DNA"/>
</dbReference>
<dbReference type="EC" id="4.2.1.46" evidence="4 8"/>
<name>W4QH21_9BACI</name>
<dbReference type="GO" id="GO:0009225">
    <property type="term" value="P:nucleotide-sugar metabolic process"/>
    <property type="evidence" value="ECO:0007669"/>
    <property type="project" value="InterPro"/>
</dbReference>
<comment type="caution">
    <text evidence="10">The sequence shown here is derived from an EMBL/GenBank/DDBJ whole genome shotgun (WGS) entry which is preliminary data.</text>
</comment>
<comment type="similarity">
    <text evidence="3 8">Belongs to the NAD(P)-dependent epimerase/dehydratase family. dTDP-glucose dehydratase subfamily.</text>
</comment>
<dbReference type="GO" id="GO:0008460">
    <property type="term" value="F:dTDP-glucose 4,6-dehydratase activity"/>
    <property type="evidence" value="ECO:0007669"/>
    <property type="project" value="UniProtKB-EC"/>
</dbReference>
<dbReference type="PANTHER" id="PTHR43000">
    <property type="entry name" value="DTDP-D-GLUCOSE 4,6-DEHYDRATASE-RELATED"/>
    <property type="match status" value="1"/>
</dbReference>
<dbReference type="FunFam" id="3.40.50.720:FF:000304">
    <property type="entry name" value="UDP-glucose 4,6-dehydratase"/>
    <property type="match status" value="1"/>
</dbReference>
<feature type="domain" description="NAD(P)-binding" evidence="9">
    <location>
        <begin position="4"/>
        <end position="305"/>
    </location>
</feature>
<dbReference type="Pfam" id="PF16363">
    <property type="entry name" value="GDP_Man_Dehyd"/>
    <property type="match status" value="1"/>
</dbReference>
<evidence type="ECO:0000256" key="8">
    <source>
        <dbReference type="RuleBase" id="RU004473"/>
    </source>
</evidence>
<evidence type="ECO:0000256" key="6">
    <source>
        <dbReference type="ARBA" id="ARBA00023027"/>
    </source>
</evidence>
<dbReference type="STRING" id="1236971.JCM9152_2356"/>
<dbReference type="SUPFAM" id="SSF51735">
    <property type="entry name" value="NAD(P)-binding Rossmann-fold domains"/>
    <property type="match status" value="1"/>
</dbReference>
<dbReference type="Proteomes" id="UP000018895">
    <property type="component" value="Unassembled WGS sequence"/>
</dbReference>
<protein>
    <recommendedName>
        <fullName evidence="5 8">dTDP-glucose 4,6-dehydratase</fullName>
        <ecNumber evidence="4 8">4.2.1.46</ecNumber>
    </recommendedName>
</protein>
<dbReference type="RefSeq" id="WP_035344062.1">
    <property type="nucleotide sequence ID" value="NZ_BAUU01000014.1"/>
</dbReference>